<evidence type="ECO:0000259" key="2">
    <source>
        <dbReference type="Pfam" id="PF12158"/>
    </source>
</evidence>
<dbReference type="RefSeq" id="WP_271217053.1">
    <property type="nucleotide sequence ID" value="NZ_BAAAVD010000059.1"/>
</dbReference>
<evidence type="ECO:0000256" key="1">
    <source>
        <dbReference type="SAM" id="Phobius"/>
    </source>
</evidence>
<accession>A0A9W6HZJ5</accession>
<feature type="transmembrane region" description="Helical" evidence="1">
    <location>
        <begin position="113"/>
        <end position="138"/>
    </location>
</feature>
<protein>
    <recommendedName>
        <fullName evidence="2">DUF3592 domain-containing protein</fullName>
    </recommendedName>
</protein>
<feature type="domain" description="DUF3592" evidence="2">
    <location>
        <begin position="40"/>
        <end position="108"/>
    </location>
</feature>
<dbReference type="Pfam" id="PF12158">
    <property type="entry name" value="DUF3592"/>
    <property type="match status" value="1"/>
</dbReference>
<evidence type="ECO:0000313" key="4">
    <source>
        <dbReference type="Proteomes" id="UP001143474"/>
    </source>
</evidence>
<dbReference type="AlphaFoldDB" id="A0A9W6HZJ5"/>
<dbReference type="InterPro" id="IPR021994">
    <property type="entry name" value="DUF3592"/>
</dbReference>
<evidence type="ECO:0000313" key="3">
    <source>
        <dbReference type="EMBL" id="GLK08549.1"/>
    </source>
</evidence>
<keyword evidence="1" id="KW-0472">Membrane</keyword>
<comment type="caution">
    <text evidence="3">The sequence shown here is derived from an EMBL/GenBank/DDBJ whole genome shotgun (WGS) entry which is preliminary data.</text>
</comment>
<proteinExistence type="predicted"/>
<reference evidence="3" key="1">
    <citation type="journal article" date="2014" name="Int. J. Syst. Evol. Microbiol.">
        <title>Complete genome sequence of Corynebacterium casei LMG S-19264T (=DSM 44701T), isolated from a smear-ripened cheese.</title>
        <authorList>
            <consortium name="US DOE Joint Genome Institute (JGI-PGF)"/>
            <person name="Walter F."/>
            <person name="Albersmeier A."/>
            <person name="Kalinowski J."/>
            <person name="Ruckert C."/>
        </authorList>
    </citation>
    <scope>NUCLEOTIDE SEQUENCE</scope>
    <source>
        <strain evidence="3">VKM Ac-2007</strain>
    </source>
</reference>
<feature type="transmembrane region" description="Helical" evidence="1">
    <location>
        <begin position="6"/>
        <end position="27"/>
    </location>
</feature>
<gene>
    <name evidence="3" type="ORF">GCM10017600_19540</name>
</gene>
<dbReference type="EMBL" id="BSEV01000003">
    <property type="protein sequence ID" value="GLK08549.1"/>
    <property type="molecule type" value="Genomic_DNA"/>
</dbReference>
<keyword evidence="1" id="KW-0812">Transmembrane</keyword>
<dbReference type="Proteomes" id="UP001143474">
    <property type="component" value="Unassembled WGS sequence"/>
</dbReference>
<keyword evidence="4" id="KW-1185">Reference proteome</keyword>
<sequence>MSTAPLFGVMFGAVFGAVFIGVGIRAITVGQRLRRHGVRVPGVVVGLRWSGSGVDTGVYCPTLRFQTVQGSVVETESDLGSNPSPVRPGQQVMVVYDPERPQRARLDGASGRGVLLGVLFMTVGAIVLVLSLLFVFAISSWL</sequence>
<organism evidence="3 4">
    <name type="scientific">Streptosporangium carneum</name>
    <dbReference type="NCBI Taxonomy" id="47481"/>
    <lineage>
        <taxon>Bacteria</taxon>
        <taxon>Bacillati</taxon>
        <taxon>Actinomycetota</taxon>
        <taxon>Actinomycetes</taxon>
        <taxon>Streptosporangiales</taxon>
        <taxon>Streptosporangiaceae</taxon>
        <taxon>Streptosporangium</taxon>
    </lineage>
</organism>
<name>A0A9W6HZJ5_9ACTN</name>
<keyword evidence="1" id="KW-1133">Transmembrane helix</keyword>
<reference evidence="3" key="2">
    <citation type="submission" date="2023-01" db="EMBL/GenBank/DDBJ databases">
        <authorList>
            <person name="Sun Q."/>
            <person name="Evtushenko L."/>
        </authorList>
    </citation>
    <scope>NUCLEOTIDE SEQUENCE</scope>
    <source>
        <strain evidence="3">VKM Ac-2007</strain>
    </source>
</reference>